<protein>
    <submittedName>
        <fullName evidence="2">Cell wall-associated hydrolase</fullName>
    </submittedName>
</protein>
<proteinExistence type="predicted"/>
<accession>A0A0K8NVM0</accession>
<dbReference type="InterPro" id="IPR038765">
    <property type="entry name" value="Papain-like_cys_pep_sf"/>
</dbReference>
<feature type="domain" description="Peptidase C51" evidence="1">
    <location>
        <begin position="61"/>
        <end position="138"/>
    </location>
</feature>
<dbReference type="Pfam" id="PF05257">
    <property type="entry name" value="CHAP"/>
    <property type="match status" value="1"/>
</dbReference>
<sequence length="163" mass="17226">MPTAQDALPPADTSAPALLAAAEPPWLAVARGELGVCTAGPGACHPRIAGYHATTALRGRDDKVAWCSSFVQWCLDQVGIAGTGSGLARSWLGWGLALEAPRPGCIAVLSREDPAGWKGHVGFFLREEAGRLHLLGGNQLDAVREHDYPAGTLLGWRWPTGWP</sequence>
<reference evidence="3" key="1">
    <citation type="submission" date="2015-07" db="EMBL/GenBank/DDBJ databases">
        <title>Discovery of a poly(ethylene terephthalate assimilation.</title>
        <authorList>
            <person name="Yoshida S."/>
            <person name="Hiraga K."/>
            <person name="Takehana T."/>
            <person name="Taniguchi I."/>
            <person name="Yamaji H."/>
            <person name="Maeda Y."/>
            <person name="Toyohara K."/>
            <person name="Miyamoto K."/>
            <person name="Kimura Y."/>
            <person name="Oda K."/>
        </authorList>
    </citation>
    <scope>NUCLEOTIDE SEQUENCE [LARGE SCALE GENOMIC DNA]</scope>
    <source>
        <strain evidence="3">NBRC 110686 / TISTR 2288 / 201-F6</strain>
    </source>
</reference>
<evidence type="ECO:0000259" key="1">
    <source>
        <dbReference type="Pfam" id="PF05257"/>
    </source>
</evidence>
<dbReference type="EMBL" id="BBYR01000007">
    <property type="protein sequence ID" value="GAP34441.1"/>
    <property type="molecule type" value="Genomic_DNA"/>
</dbReference>
<comment type="caution">
    <text evidence="2">The sequence shown here is derived from an EMBL/GenBank/DDBJ whole genome shotgun (WGS) entry which is preliminary data.</text>
</comment>
<dbReference type="RefSeq" id="WP_054018562.1">
    <property type="nucleotide sequence ID" value="NZ_BBYR01000007.1"/>
</dbReference>
<dbReference type="SUPFAM" id="SSF54001">
    <property type="entry name" value="Cysteine proteinases"/>
    <property type="match status" value="1"/>
</dbReference>
<dbReference type="InterPro" id="IPR007921">
    <property type="entry name" value="CHAP_dom"/>
</dbReference>
<dbReference type="Proteomes" id="UP000037660">
    <property type="component" value="Unassembled WGS sequence"/>
</dbReference>
<dbReference type="STRING" id="1547922.ISF6_4616"/>
<dbReference type="InterPro" id="IPR013423">
    <property type="entry name" value="CHP02594"/>
</dbReference>
<evidence type="ECO:0000313" key="3">
    <source>
        <dbReference type="Proteomes" id="UP000037660"/>
    </source>
</evidence>
<dbReference type="NCBIfam" id="TIGR02594">
    <property type="entry name" value="TIGR02594 family protein"/>
    <property type="match status" value="1"/>
</dbReference>
<dbReference type="AlphaFoldDB" id="A0A0K8NVM0"/>
<reference evidence="2 3" key="2">
    <citation type="journal article" date="2016" name="Science">
        <title>A bacterium that degrades and assimilates poly(ethylene terephthalate).</title>
        <authorList>
            <person name="Yoshida S."/>
            <person name="Hiraga K."/>
            <person name="Takehana T."/>
            <person name="Taniguchi I."/>
            <person name="Yamaji H."/>
            <person name="Maeda Y."/>
            <person name="Toyohara K."/>
            <person name="Miyamoto K."/>
            <person name="Kimura Y."/>
            <person name="Oda K."/>
        </authorList>
    </citation>
    <scope>NUCLEOTIDE SEQUENCE [LARGE SCALE GENOMIC DNA]</scope>
    <source>
        <strain evidence="3">NBRC 110686 / TISTR 2288 / 201-F6</strain>
    </source>
</reference>
<dbReference type="OrthoDB" id="8776734at2"/>
<keyword evidence="2" id="KW-0378">Hydrolase</keyword>
<organism evidence="2 3">
    <name type="scientific">Piscinibacter sakaiensis</name>
    <name type="common">Ideonella sakaiensis</name>
    <dbReference type="NCBI Taxonomy" id="1547922"/>
    <lineage>
        <taxon>Bacteria</taxon>
        <taxon>Pseudomonadati</taxon>
        <taxon>Pseudomonadota</taxon>
        <taxon>Betaproteobacteria</taxon>
        <taxon>Burkholderiales</taxon>
        <taxon>Sphaerotilaceae</taxon>
        <taxon>Piscinibacter</taxon>
    </lineage>
</organism>
<gene>
    <name evidence="2" type="ORF">ISF6_4616</name>
</gene>
<dbReference type="GO" id="GO:0016787">
    <property type="term" value="F:hydrolase activity"/>
    <property type="evidence" value="ECO:0007669"/>
    <property type="project" value="UniProtKB-KW"/>
</dbReference>
<keyword evidence="3" id="KW-1185">Reference proteome</keyword>
<name>A0A0K8NVM0_PISS1</name>
<evidence type="ECO:0000313" key="2">
    <source>
        <dbReference type="EMBL" id="GAP34441.1"/>
    </source>
</evidence>